<dbReference type="SUPFAM" id="SSF48371">
    <property type="entry name" value="ARM repeat"/>
    <property type="match status" value="1"/>
</dbReference>
<dbReference type="InterPro" id="IPR027417">
    <property type="entry name" value="P-loop_NTPase"/>
</dbReference>
<evidence type="ECO:0000313" key="1">
    <source>
        <dbReference type="EMBL" id="MBB6452774.1"/>
    </source>
</evidence>
<protein>
    <submittedName>
        <fullName evidence="1">Uncharacterized protein</fullName>
    </submittedName>
</protein>
<proteinExistence type="predicted"/>
<gene>
    <name evidence="1" type="ORF">HNQ94_001220</name>
</gene>
<dbReference type="Proteomes" id="UP000581688">
    <property type="component" value="Unassembled WGS sequence"/>
</dbReference>
<dbReference type="EMBL" id="JACHGH010000003">
    <property type="protein sequence ID" value="MBB6452774.1"/>
    <property type="molecule type" value="Genomic_DNA"/>
</dbReference>
<reference evidence="1 2" key="1">
    <citation type="submission" date="2020-08" db="EMBL/GenBank/DDBJ databases">
        <title>Genomic Encyclopedia of Type Strains, Phase IV (KMG-IV): sequencing the most valuable type-strain genomes for metagenomic binning, comparative biology and taxonomic classification.</title>
        <authorList>
            <person name="Goeker M."/>
        </authorList>
    </citation>
    <scope>NUCLEOTIDE SEQUENCE [LARGE SCALE GENOMIC DNA]</scope>
    <source>
        <strain evidence="1 2">DSM 19612</strain>
    </source>
</reference>
<dbReference type="RefSeq" id="WP_174495327.1">
    <property type="nucleotide sequence ID" value="NZ_CADDWK010000003.1"/>
</dbReference>
<sequence length="1517" mass="176594">MPYEKAGRADKQGNRYEIKWCVYQLLKVLEEKLDYITLEAIGEDEEGVDLWVGYKNGTQEGQQCKGRNGANETWSYGALNSKEILSKWKSQLDREEFNYVSLVSPIGFTYLEDLIHRAKTSSDNPKLFYEQQIKGSDTKFISFVRNFCKGLGFDFEDKNQLRKMINYLCRICYRQSPDGERKEIILDKIGLLFQGDEVKVYNALVTWIIDGDILGKRIGITQIHSFLDSQNIRLRNLDSDTRIYPKIQELNNEYKTSFRPLDNGIISRIETDACISQILEGSSVIVHGMAGSGKSGLTENVIKFCEKEEVPYLAIKLDKRVPRQSVKQWSELIGLPSSLVHCLNSISKNTNAVIILDQLDGLRWTLPHSREALLVCSELIRQVKHVNLEREKKISIIFSCRTYDYENDNNIKVLFNENKGKGDIWKKVEVNELADETVKGIVGSTYNNLTNKLKKLLRLPSNLYIWQQLNRPEIYNEFTSTYHLVTEWWKQLVRESIIFGLNESDLEQTKGRLVEAFEESGKHSVLSTELSINSSSIDFLVSNGFIVKQDIGSISIVSFVHQSLYDCFLAEKMLISYLKGNGVIEIIGSKKIQTPTRRYQMQMFMQSVYEYSEDEFLSIGKQILNASSIRFSFKFVFLELLNQITEPSERIKNVVLQLIGDEKFGPHIINNVIPGNKEYVESLRENGLLEEWLASDKKSVVISLFQSIRGKHSKADLEFIEKHIFDSEDDISRWLRCFSFDVLEDSDDEFELRMKVYKKYPEQMEAYFDMKSLFKGFEMRALDIITLMYETTSKNGNRLFRYEEEFLESDTEFLVQNGLQVLDKLLPLVPIGSDYALEYSDWSIRSEYKKSIERTIIEIIKKANVSLIKKDPESFWNLYKRFMGKGYTLFTELILDGLKYLPLSYCNQVILYLIKDIESNMFVKGSNDELHHAIEVINKHFKECDSIIKNKFLLEVIMFSPSDMVDRYKQRIQFNRERNGLIVYWPFWGDFQHEILGTIPDEQLNEEAFSLKRVLARKFEEVRSRYKNHSGHGGWVRSPVDGKVLSDTSWLKILTSKKLAKRSDRRPWKEVKGGFIESSINQFSSSLSNVAAKEPKRMILLVLSINEIIHDTFVDALYNGISMSEHLNTVPANLIERLLERYPPNNESSRASSICHIVTEHIEKQWSVYVLEIIKDIAINHLNPEIGKPVVTTENDNEMRSVDMLRSNASNCVRGNASRAIGSLLMKDDALYEEFKDIILALTEDENPAVQYASLYALWPSYNIDKEWTMENIIKLYRRDIRNTVFHNYNSMFFMLYDKYKEGVLDIIKKCFESEDDELIKVGSYVATEMYIQKGEFKEIFDDISKITEDQAQSIMFMTIQYFEIEKYVDQAKELILKFNKSHYDLERAITRLLYDNLIDMKRDRDFLHQVLKSKFSRKIAYTFNKFIEKSAESIIYFSDLIFELSYSVIESSDNHMDPWGAEDEISKLIIGLYDEICGLSEAKMNEIEEECLDLWDLMFEKQIGSVRKLSFEMMQR</sequence>
<organism evidence="1 2">
    <name type="scientific">Salirhabdus euzebyi</name>
    <dbReference type="NCBI Taxonomy" id="394506"/>
    <lineage>
        <taxon>Bacteria</taxon>
        <taxon>Bacillati</taxon>
        <taxon>Bacillota</taxon>
        <taxon>Bacilli</taxon>
        <taxon>Bacillales</taxon>
        <taxon>Bacillaceae</taxon>
        <taxon>Salirhabdus</taxon>
    </lineage>
</organism>
<comment type="caution">
    <text evidence="1">The sequence shown here is derived from an EMBL/GenBank/DDBJ whole genome shotgun (WGS) entry which is preliminary data.</text>
</comment>
<accession>A0A841PXJ8</accession>
<evidence type="ECO:0000313" key="2">
    <source>
        <dbReference type="Proteomes" id="UP000581688"/>
    </source>
</evidence>
<dbReference type="InterPro" id="IPR016024">
    <property type="entry name" value="ARM-type_fold"/>
</dbReference>
<keyword evidence="2" id="KW-1185">Reference proteome</keyword>
<dbReference type="SUPFAM" id="SSF52540">
    <property type="entry name" value="P-loop containing nucleoside triphosphate hydrolases"/>
    <property type="match status" value="1"/>
</dbReference>
<name>A0A841PXJ8_9BACI</name>